<feature type="transmembrane region" description="Helical" evidence="6">
    <location>
        <begin position="209"/>
        <end position="230"/>
    </location>
</feature>
<accession>A0A9N8PVV9</accession>
<sequence length="516" mass="55262">MTFEHGADVAGPSGGDDKSVYKTNSEEVFVSGSGDHDAVYGVGGVGHTHRRLKARHVTFIGFGGGIGTGLFVGTGSALASAGPLGLLLAYSVVGLILWCVMESVGEIATLVVSAAAVVVSYWTDITPAVVITVGLAAILAINLMNVRFFGEAEVITASIKILCFLGLVIVSIVITSGGAPDHESIGFRYWRHPGPFTDYNGIKGNTGHFLAFFSAFINASFSYIGVETVIVAAAETMNPHKAIPKAVHRVTYRILFFYVLGTLLIGMIVPSNDPDLVSGSGNANSSPWVIAIKNSGITVLPSIVNACILVSAWSAGNSYCYIGSRMLVALAADRQMPQFFAKVNRQGVPYWAVLASFAFGPLAYLSLGSGGASQAFTWLLNLSTVAGLLAWMTLCICYIRYHHACKAQNIDRNALPMKGRLQPLAAYVGAIGSGIITIFSGFSVFLKGNWDTGSFFASYIGIAIYIIPYVVWKIVKRTRIARASEIDLWSGRFDPRGAVKEKEPVTKWEKFLDWLL</sequence>
<reference evidence="8" key="1">
    <citation type="submission" date="2020-06" db="EMBL/GenBank/DDBJ databases">
        <authorList>
            <person name="Onetto C."/>
        </authorList>
    </citation>
    <scope>NUCLEOTIDE SEQUENCE</scope>
</reference>
<dbReference type="GO" id="GO:0015171">
    <property type="term" value="F:amino acid transmembrane transporter activity"/>
    <property type="evidence" value="ECO:0007669"/>
    <property type="project" value="TreeGrafter"/>
</dbReference>
<evidence type="ECO:0000256" key="4">
    <source>
        <dbReference type="ARBA" id="ARBA00023136"/>
    </source>
</evidence>
<gene>
    <name evidence="8" type="ORF">AWRI4620_LOCUS9235</name>
</gene>
<comment type="subcellular location">
    <subcellularLocation>
        <location evidence="1">Membrane</location>
        <topology evidence="1">Multi-pass membrane protein</topology>
    </subcellularLocation>
</comment>
<feature type="region of interest" description="Disordered" evidence="5">
    <location>
        <begin position="1"/>
        <end position="20"/>
    </location>
</feature>
<keyword evidence="2 6" id="KW-0812">Transmembrane</keyword>
<name>A0A9N8PVV9_9PEZI</name>
<keyword evidence="9" id="KW-1185">Reference proteome</keyword>
<dbReference type="AlphaFoldDB" id="A0A9N8PVV9"/>
<feature type="transmembrane region" description="Helical" evidence="6">
    <location>
        <begin position="348"/>
        <end position="367"/>
    </location>
</feature>
<dbReference type="PANTHER" id="PTHR43341">
    <property type="entry name" value="AMINO ACID PERMEASE"/>
    <property type="match status" value="1"/>
</dbReference>
<evidence type="ECO:0000313" key="9">
    <source>
        <dbReference type="Proteomes" id="UP000745764"/>
    </source>
</evidence>
<feature type="transmembrane region" description="Helical" evidence="6">
    <location>
        <begin position="452"/>
        <end position="472"/>
    </location>
</feature>
<dbReference type="PANTHER" id="PTHR43341:SF21">
    <property type="entry name" value="GENERAL AMINO ACID PERMEASE-RELATED"/>
    <property type="match status" value="1"/>
</dbReference>
<feature type="transmembrane region" description="Helical" evidence="6">
    <location>
        <begin position="303"/>
        <end position="328"/>
    </location>
</feature>
<evidence type="ECO:0000256" key="6">
    <source>
        <dbReference type="SAM" id="Phobius"/>
    </source>
</evidence>
<evidence type="ECO:0000256" key="2">
    <source>
        <dbReference type="ARBA" id="ARBA00022692"/>
    </source>
</evidence>
<feature type="transmembrane region" description="Helical" evidence="6">
    <location>
        <begin position="161"/>
        <end position="179"/>
    </location>
</feature>
<feature type="transmembrane region" description="Helical" evidence="6">
    <location>
        <begin position="250"/>
        <end position="269"/>
    </location>
</feature>
<dbReference type="Proteomes" id="UP000745764">
    <property type="component" value="Unassembled WGS sequence"/>
</dbReference>
<dbReference type="InterPro" id="IPR004841">
    <property type="entry name" value="AA-permease/SLC12A_dom"/>
</dbReference>
<feature type="transmembrane region" description="Helical" evidence="6">
    <location>
        <begin position="107"/>
        <end position="123"/>
    </location>
</feature>
<dbReference type="OrthoDB" id="3900342at2759"/>
<dbReference type="EMBL" id="CAINUL010000018">
    <property type="protein sequence ID" value="CAD0114980.1"/>
    <property type="molecule type" value="Genomic_DNA"/>
</dbReference>
<feature type="non-terminal residue" evidence="8">
    <location>
        <position position="516"/>
    </location>
</feature>
<proteinExistence type="predicted"/>
<dbReference type="GO" id="GO:0016020">
    <property type="term" value="C:membrane"/>
    <property type="evidence" value="ECO:0007669"/>
    <property type="project" value="UniProtKB-SubCell"/>
</dbReference>
<dbReference type="Gene3D" id="1.20.1740.10">
    <property type="entry name" value="Amino acid/polyamine transporter I"/>
    <property type="match status" value="1"/>
</dbReference>
<dbReference type="InterPro" id="IPR050524">
    <property type="entry name" value="APC_YAT"/>
</dbReference>
<organism evidence="8 9">
    <name type="scientific">Aureobasidium uvarum</name>
    <dbReference type="NCBI Taxonomy" id="2773716"/>
    <lineage>
        <taxon>Eukaryota</taxon>
        <taxon>Fungi</taxon>
        <taxon>Dikarya</taxon>
        <taxon>Ascomycota</taxon>
        <taxon>Pezizomycotina</taxon>
        <taxon>Dothideomycetes</taxon>
        <taxon>Dothideomycetidae</taxon>
        <taxon>Dothideales</taxon>
        <taxon>Saccotheciaceae</taxon>
        <taxon>Aureobasidium</taxon>
    </lineage>
</organism>
<dbReference type="PIRSF" id="PIRSF006060">
    <property type="entry name" value="AA_transporter"/>
    <property type="match status" value="1"/>
</dbReference>
<keyword evidence="4 6" id="KW-0472">Membrane</keyword>
<feature type="transmembrane region" description="Helical" evidence="6">
    <location>
        <begin position="129"/>
        <end position="149"/>
    </location>
</feature>
<evidence type="ECO:0000256" key="5">
    <source>
        <dbReference type="SAM" id="MobiDB-lite"/>
    </source>
</evidence>
<evidence type="ECO:0000256" key="3">
    <source>
        <dbReference type="ARBA" id="ARBA00022989"/>
    </source>
</evidence>
<feature type="transmembrane region" description="Helical" evidence="6">
    <location>
        <begin position="84"/>
        <end position="100"/>
    </location>
</feature>
<feature type="transmembrane region" description="Helical" evidence="6">
    <location>
        <begin position="379"/>
        <end position="403"/>
    </location>
</feature>
<evidence type="ECO:0000256" key="1">
    <source>
        <dbReference type="ARBA" id="ARBA00004141"/>
    </source>
</evidence>
<feature type="transmembrane region" description="Helical" evidence="6">
    <location>
        <begin position="57"/>
        <end position="78"/>
    </location>
</feature>
<keyword evidence="3 6" id="KW-1133">Transmembrane helix</keyword>
<protein>
    <recommendedName>
        <fullName evidence="7">Amino acid permease/ SLC12A domain-containing protein</fullName>
    </recommendedName>
</protein>
<feature type="transmembrane region" description="Helical" evidence="6">
    <location>
        <begin position="424"/>
        <end position="446"/>
    </location>
</feature>
<evidence type="ECO:0000313" key="8">
    <source>
        <dbReference type="EMBL" id="CAD0114980.1"/>
    </source>
</evidence>
<evidence type="ECO:0000259" key="7">
    <source>
        <dbReference type="Pfam" id="PF00324"/>
    </source>
</evidence>
<dbReference type="Pfam" id="PF00324">
    <property type="entry name" value="AA_permease"/>
    <property type="match status" value="1"/>
</dbReference>
<comment type="caution">
    <text evidence="8">The sequence shown here is derived from an EMBL/GenBank/DDBJ whole genome shotgun (WGS) entry which is preliminary data.</text>
</comment>
<feature type="domain" description="Amino acid permease/ SLC12A" evidence="7">
    <location>
        <begin position="110"/>
        <end position="482"/>
    </location>
</feature>